<dbReference type="InterPro" id="IPR050509">
    <property type="entry name" value="CoA-transferase_III"/>
</dbReference>
<gene>
    <name evidence="1" type="ORF">ACFYU5_36655</name>
</gene>
<dbReference type="PANTHER" id="PTHR48228:SF5">
    <property type="entry name" value="ALPHA-METHYLACYL-COA RACEMASE"/>
    <property type="match status" value="1"/>
</dbReference>
<organism evidence="1 2">
    <name type="scientific">Nocardia aobensis</name>
    <dbReference type="NCBI Taxonomy" id="257277"/>
    <lineage>
        <taxon>Bacteria</taxon>
        <taxon>Bacillati</taxon>
        <taxon>Actinomycetota</taxon>
        <taxon>Actinomycetes</taxon>
        <taxon>Mycobacteriales</taxon>
        <taxon>Nocardiaceae</taxon>
        <taxon>Nocardia</taxon>
    </lineage>
</organism>
<dbReference type="SUPFAM" id="SSF89796">
    <property type="entry name" value="CoA-transferase family III (CaiB/BaiF)"/>
    <property type="match status" value="2"/>
</dbReference>
<dbReference type="Pfam" id="PF02515">
    <property type="entry name" value="CoA_transf_3"/>
    <property type="match status" value="2"/>
</dbReference>
<reference evidence="1 2" key="1">
    <citation type="submission" date="2024-10" db="EMBL/GenBank/DDBJ databases">
        <title>The Natural Products Discovery Center: Release of the First 8490 Sequenced Strains for Exploring Actinobacteria Biosynthetic Diversity.</title>
        <authorList>
            <person name="Kalkreuter E."/>
            <person name="Kautsar S.A."/>
            <person name="Yang D."/>
            <person name="Bader C.D."/>
            <person name="Teijaro C.N."/>
            <person name="Fluegel L."/>
            <person name="Davis C.M."/>
            <person name="Simpson J.R."/>
            <person name="Lauterbach L."/>
            <person name="Steele A.D."/>
            <person name="Gui C."/>
            <person name="Meng S."/>
            <person name="Li G."/>
            <person name="Viehrig K."/>
            <person name="Ye F."/>
            <person name="Su P."/>
            <person name="Kiefer A.F."/>
            <person name="Nichols A."/>
            <person name="Cepeda A.J."/>
            <person name="Yan W."/>
            <person name="Fan B."/>
            <person name="Jiang Y."/>
            <person name="Adhikari A."/>
            <person name="Zheng C.-J."/>
            <person name="Schuster L."/>
            <person name="Cowan T.M."/>
            <person name="Smanski M.J."/>
            <person name="Chevrette M.G."/>
            <person name="De Carvalho L.P.S."/>
            <person name="Shen B."/>
        </authorList>
    </citation>
    <scope>NUCLEOTIDE SEQUENCE [LARGE SCALE GENOMIC DNA]</scope>
    <source>
        <strain evidence="1 2">NPDC004119</strain>
    </source>
</reference>
<sequence length="756" mass="81657">MPAVLDGIRVIDFGHFVAGPLVGEILAQNGADVLHIDPPGGPRLGGLPDAFLNRGKRRTVLDLRRDNDLETARELCVRSDVVVENFRPGVMDRFGLGAAEMTASNPGLIYCSLPGFATTDPRSPSPAWEGVVMSATAGYRRLRDHWDWKARASVTIDDPSRPVFTGLPIASTTAALLATLKVASALYRRERTGSGAHLEVPLAEAMLEVVGFHLEMPDFVSPREDLPKAFLGSYRCADGGFIDQVSYPRFVQRLLTAAGEWDSWCAAGLGDMPKVFTDPVLKRVAERRFVELIGTRPAEYWERIFQEIGSSAVQVGTPADWLANEHARQSRTVVQLDDPEFGPLAMAGVAMDFSETPATVGPRSLPGAEPGSMQRVLDKPARDDAVVAGAEEEPPLAGVSVLELSQVVAGPVSGRLLADLGADVVKVANPAPDGNNGFHGSYTNRGKQTAYLNLQDPDEFALVRAAADHCDVLLQNYAYGAIERYGLGYDALRDARPDLVYVSMSAYGRTGPWRHRRGHENQAVAVTGLSSRYGGEQGWPMYQPYLISDVGTGIMGALAAVLGLFHRARTGRGQEVSTSLTNVATLHQAIYLFDVDNPQARLPEPTGVDSVGWSPLQRLYQASDGWLFLAAAPGQEDVLRRTLGLPPDRSATALADETAAILRQHNRSHWTALLGAEGIAAQPVRELDDVANDPCWHGRHVLRHALNGEGQVSPVLGFSASPWPIPELAVEHPGPLGANTAIVRSQFRHMPPLGKQ</sequence>
<keyword evidence="2" id="KW-1185">Reference proteome</keyword>
<protein>
    <submittedName>
        <fullName evidence="1">CaiB/BaiF CoA transferase family protein</fullName>
    </submittedName>
</protein>
<dbReference type="PANTHER" id="PTHR48228">
    <property type="entry name" value="SUCCINYL-COA--D-CITRAMALATE COA-TRANSFERASE"/>
    <property type="match status" value="1"/>
</dbReference>
<dbReference type="InterPro" id="IPR023606">
    <property type="entry name" value="CoA-Trfase_III_dom_1_sf"/>
</dbReference>
<dbReference type="Gene3D" id="3.30.1540.10">
    <property type="entry name" value="formyl-coa transferase, domain 3"/>
    <property type="match status" value="1"/>
</dbReference>
<dbReference type="EMBL" id="JBIAMT010000015">
    <property type="protein sequence ID" value="MFF0501960.1"/>
    <property type="molecule type" value="Genomic_DNA"/>
</dbReference>
<proteinExistence type="predicted"/>
<comment type="caution">
    <text evidence="1">The sequence shown here is derived from an EMBL/GenBank/DDBJ whole genome shotgun (WGS) entry which is preliminary data.</text>
</comment>
<dbReference type="InterPro" id="IPR044855">
    <property type="entry name" value="CoA-Trfase_III_dom3_sf"/>
</dbReference>
<keyword evidence="1" id="KW-0808">Transferase</keyword>
<dbReference type="GO" id="GO:0016740">
    <property type="term" value="F:transferase activity"/>
    <property type="evidence" value="ECO:0007669"/>
    <property type="project" value="UniProtKB-KW"/>
</dbReference>
<accession>A0ABW6PFL6</accession>
<evidence type="ECO:0000313" key="2">
    <source>
        <dbReference type="Proteomes" id="UP001601442"/>
    </source>
</evidence>
<evidence type="ECO:0000313" key="1">
    <source>
        <dbReference type="EMBL" id="MFF0501960.1"/>
    </source>
</evidence>
<dbReference type="Proteomes" id="UP001601442">
    <property type="component" value="Unassembled WGS sequence"/>
</dbReference>
<dbReference type="InterPro" id="IPR003673">
    <property type="entry name" value="CoA-Trfase_fam_III"/>
</dbReference>
<dbReference type="RefSeq" id="WP_387402025.1">
    <property type="nucleotide sequence ID" value="NZ_JBIAMT010000015.1"/>
</dbReference>
<dbReference type="Gene3D" id="3.40.50.10540">
    <property type="entry name" value="Crotonobetainyl-coa:carnitine coa-transferase, domain 1"/>
    <property type="match status" value="2"/>
</dbReference>
<name>A0ABW6PFL6_9NOCA</name>